<keyword evidence="6 7" id="KW-0472">Membrane</keyword>
<evidence type="ECO:0000256" key="3">
    <source>
        <dbReference type="ARBA" id="ARBA00022475"/>
    </source>
</evidence>
<name>A0ABX5M5W2_9PROT</name>
<evidence type="ECO:0000256" key="1">
    <source>
        <dbReference type="ARBA" id="ARBA00004651"/>
    </source>
</evidence>
<feature type="transmembrane region" description="Helical" evidence="7">
    <location>
        <begin position="74"/>
        <end position="95"/>
    </location>
</feature>
<organism evidence="8 9">
    <name type="scientific">Nitrosomonas eutropha</name>
    <dbReference type="NCBI Taxonomy" id="916"/>
    <lineage>
        <taxon>Bacteria</taxon>
        <taxon>Pseudomonadati</taxon>
        <taxon>Pseudomonadota</taxon>
        <taxon>Betaproteobacteria</taxon>
        <taxon>Nitrosomonadales</taxon>
        <taxon>Nitrosomonadaceae</taxon>
        <taxon>Nitrosomonas</taxon>
    </lineage>
</organism>
<evidence type="ECO:0000256" key="7">
    <source>
        <dbReference type="SAM" id="Phobius"/>
    </source>
</evidence>
<evidence type="ECO:0000256" key="5">
    <source>
        <dbReference type="ARBA" id="ARBA00022989"/>
    </source>
</evidence>
<dbReference type="SUPFAM" id="SSF52540">
    <property type="entry name" value="P-loop containing nucleoside triphosphate hydrolases"/>
    <property type="match status" value="1"/>
</dbReference>
<evidence type="ECO:0000313" key="9">
    <source>
        <dbReference type="Proteomes" id="UP000247780"/>
    </source>
</evidence>
<dbReference type="InterPro" id="IPR027417">
    <property type="entry name" value="P-loop_NTPase"/>
</dbReference>
<keyword evidence="5 7" id="KW-1133">Transmembrane helix</keyword>
<feature type="transmembrane region" description="Helical" evidence="7">
    <location>
        <begin position="21"/>
        <end position="45"/>
    </location>
</feature>
<keyword evidence="4 7" id="KW-0812">Transmembrane</keyword>
<dbReference type="CDD" id="cd01127">
    <property type="entry name" value="TrwB_TraG_TraD_VirD4"/>
    <property type="match status" value="1"/>
</dbReference>
<dbReference type="RefSeq" id="WP_011630695.1">
    <property type="nucleotide sequence ID" value="NZ_QICQ01000025.1"/>
</dbReference>
<dbReference type="Pfam" id="PF02534">
    <property type="entry name" value="T4SS-DNA_transf"/>
    <property type="match status" value="1"/>
</dbReference>
<evidence type="ECO:0000256" key="4">
    <source>
        <dbReference type="ARBA" id="ARBA00022692"/>
    </source>
</evidence>
<gene>
    <name evidence="8" type="ORF">C8R14_12522</name>
</gene>
<dbReference type="InterPro" id="IPR051539">
    <property type="entry name" value="T4SS-coupling_protein"/>
</dbReference>
<comment type="caution">
    <text evidence="8">The sequence shown here is derived from an EMBL/GenBank/DDBJ whole genome shotgun (WGS) entry which is preliminary data.</text>
</comment>
<evidence type="ECO:0000313" key="8">
    <source>
        <dbReference type="EMBL" id="PXV79087.1"/>
    </source>
</evidence>
<reference evidence="8 9" key="1">
    <citation type="submission" date="2018-04" db="EMBL/GenBank/DDBJ databases">
        <title>Active sludge and wastewater microbial communities from Klosterneuburg, Austria.</title>
        <authorList>
            <person name="Wagner M."/>
        </authorList>
    </citation>
    <scope>NUCLEOTIDE SEQUENCE [LARGE SCALE GENOMIC DNA]</scope>
    <source>
        <strain evidence="8 9">Nm 57</strain>
    </source>
</reference>
<dbReference type="Proteomes" id="UP000247780">
    <property type="component" value="Unassembled WGS sequence"/>
</dbReference>
<evidence type="ECO:0000256" key="6">
    <source>
        <dbReference type="ARBA" id="ARBA00023136"/>
    </source>
</evidence>
<sequence length="666" mass="75019">MPKKTSVFADMTPKKWIGVMIGLLSLGGLVYCAFWVSGMVLYASFHENPLKANIHTIFDATASIETHRQKVKVIGSYFVGFFLCLAIPFGMIMAYRRHDPDVYGKGRFANRKDIDNEGLFAERGICLGRFAQDLMHLPGYEFVLLAAPTRTGKGVGFVIPNLLTFRESTVVLDIKGENYNLTSAFRRKHLGNEIFYFNPFSETTHRWNPLSYVSENPLFRVNDLRALAAIIFKTPERSDPFWSDSARNLFVAIALLVLETPRLPHTMGEILRQASGKGKDTALYLREVIAVRQNTAKPLSRECKDAINRFLNGSDDTLKNILSTFTSALGVFSSPVTDKATSADDFDLRDIRKRKMSIYIHISAGEVMQAQFITNLFFSQLINENVKELPEQNPALKYQCLLMMDEFTAARKIEILAKGVGFMAGYNMRLALVIQNNSQLESTYGKEDAHSIMDNMGVKIFYTPSQVKEAEEYSKMLGNITAIAQSTQHSNIGPLNVGRYSKSETDTLVSRALMLPQELMQLDKEKELVHRSGIPIIFGNKIRYYEDDYFMRRFTAVEMHKVSIGGEVRKVPLPLPLPNTNWRLYRGQVQRSDYYVDSQLDDLAHPAETNSVSMLVDIVNMVEDDPNPQDAALRDAACEDLALAKVNEFAALFDSLGTTDTGVLDR</sequence>
<proteinExistence type="inferred from homology"/>
<dbReference type="EMBL" id="QICQ01000025">
    <property type="protein sequence ID" value="PXV79087.1"/>
    <property type="molecule type" value="Genomic_DNA"/>
</dbReference>
<accession>A0ABX5M5W2</accession>
<protein>
    <submittedName>
        <fullName evidence="8">Type IV secretion system protein VirD4</fullName>
    </submittedName>
</protein>
<comment type="similarity">
    <text evidence="2">Belongs to the VirD4/TraG family.</text>
</comment>
<evidence type="ECO:0000256" key="2">
    <source>
        <dbReference type="ARBA" id="ARBA00008806"/>
    </source>
</evidence>
<dbReference type="PANTHER" id="PTHR37937">
    <property type="entry name" value="CONJUGATIVE TRANSFER: DNA TRANSPORT"/>
    <property type="match status" value="1"/>
</dbReference>
<dbReference type="PANTHER" id="PTHR37937:SF1">
    <property type="entry name" value="CONJUGATIVE TRANSFER: DNA TRANSPORT"/>
    <property type="match status" value="1"/>
</dbReference>
<comment type="subcellular location">
    <subcellularLocation>
        <location evidence="1">Cell membrane</location>
        <topology evidence="1">Multi-pass membrane protein</topology>
    </subcellularLocation>
</comment>
<dbReference type="InterPro" id="IPR003688">
    <property type="entry name" value="TraG/VirD4"/>
</dbReference>
<dbReference type="Gene3D" id="3.40.50.300">
    <property type="entry name" value="P-loop containing nucleotide triphosphate hydrolases"/>
    <property type="match status" value="1"/>
</dbReference>
<keyword evidence="3" id="KW-1003">Cell membrane</keyword>
<keyword evidence="9" id="KW-1185">Reference proteome</keyword>